<keyword evidence="1" id="KW-0472">Membrane</keyword>
<keyword evidence="1" id="KW-0812">Transmembrane</keyword>
<accession>A0A1W6MLF6</accession>
<feature type="transmembrane region" description="Helical" evidence="1">
    <location>
        <begin position="7"/>
        <end position="26"/>
    </location>
</feature>
<protein>
    <submittedName>
        <fullName evidence="2">Uncharacterized protein</fullName>
    </submittedName>
</protein>
<keyword evidence="1" id="KW-1133">Transmembrane helix</keyword>
<evidence type="ECO:0000313" key="2">
    <source>
        <dbReference type="EMBL" id="ARN78299.1"/>
    </source>
</evidence>
<dbReference type="EMBL" id="CP019344">
    <property type="protein sequence ID" value="ARN78299.1"/>
    <property type="molecule type" value="Genomic_DNA"/>
</dbReference>
<evidence type="ECO:0000313" key="3">
    <source>
        <dbReference type="Proteomes" id="UP000193431"/>
    </source>
</evidence>
<dbReference type="Proteomes" id="UP000193431">
    <property type="component" value="Chromosome"/>
</dbReference>
<keyword evidence="3" id="KW-1185">Reference proteome</keyword>
<organism evidence="2 3">
    <name type="scientific">Nonlabens spongiae</name>
    <dbReference type="NCBI Taxonomy" id="331648"/>
    <lineage>
        <taxon>Bacteria</taxon>
        <taxon>Pseudomonadati</taxon>
        <taxon>Bacteroidota</taxon>
        <taxon>Flavobacteriia</taxon>
        <taxon>Flavobacteriales</taxon>
        <taxon>Flavobacteriaceae</taxon>
        <taxon>Nonlabens</taxon>
    </lineage>
</organism>
<sequence length="75" mass="8610">MSPKVRVFLIYGISFLAIFLIVRFITVQFVEESIWTTIIPIGASMIFSPKPHVEQSQSGKEYGLKSIFSKKIIRF</sequence>
<dbReference type="RefSeq" id="WP_085767101.1">
    <property type="nucleotide sequence ID" value="NZ_CP019344.1"/>
</dbReference>
<dbReference type="AlphaFoldDB" id="A0A1W6MLF6"/>
<proteinExistence type="predicted"/>
<gene>
    <name evidence="2" type="ORF">BST97_10030</name>
</gene>
<dbReference type="OrthoDB" id="1144443at2"/>
<evidence type="ECO:0000256" key="1">
    <source>
        <dbReference type="SAM" id="Phobius"/>
    </source>
</evidence>
<dbReference type="STRING" id="331648.BST97_10030"/>
<reference evidence="2 3" key="1">
    <citation type="submission" date="2016-11" db="EMBL/GenBank/DDBJ databases">
        <title>Trade-off between light-utilization and light-protection in marine flavobacteria.</title>
        <authorList>
            <person name="Kumagai Y."/>
        </authorList>
    </citation>
    <scope>NUCLEOTIDE SEQUENCE [LARGE SCALE GENOMIC DNA]</scope>
    <source>
        <strain evidence="2 3">JCM 13191</strain>
    </source>
</reference>
<name>A0A1W6MLF6_9FLAO</name>